<name>A0A9J6E910_RHIMP</name>
<dbReference type="EMBL" id="JABSTU010000005">
    <property type="protein sequence ID" value="KAH8030592.1"/>
    <property type="molecule type" value="Genomic_DNA"/>
</dbReference>
<sequence>MSRSSSFVATGCRGSAEGPTLVSPSTTGSAESPRWRQFAMSREALVAGAAPRTSRCGSLTRWSLPGLSTRSRSLRYDPQDEKCGYPSPFVHHFYGLQHPSPIGPILAEAGETSLLLPARGRALRLIHRMYLTPEGRRLSGQLLDCPHSGMAERTLEYAELTREPPYCSWLPISPHQDPGLVVTTTVPSFWSKRNTP</sequence>
<accession>A0A9J6E910</accession>
<comment type="caution">
    <text evidence="2">The sequence shown here is derived from an EMBL/GenBank/DDBJ whole genome shotgun (WGS) entry which is preliminary data.</text>
</comment>
<protein>
    <submittedName>
        <fullName evidence="2">Uncharacterized protein</fullName>
    </submittedName>
</protein>
<evidence type="ECO:0000256" key="1">
    <source>
        <dbReference type="SAM" id="MobiDB-lite"/>
    </source>
</evidence>
<proteinExistence type="predicted"/>
<organism evidence="2 3">
    <name type="scientific">Rhipicephalus microplus</name>
    <name type="common">Cattle tick</name>
    <name type="synonym">Boophilus microplus</name>
    <dbReference type="NCBI Taxonomy" id="6941"/>
    <lineage>
        <taxon>Eukaryota</taxon>
        <taxon>Metazoa</taxon>
        <taxon>Ecdysozoa</taxon>
        <taxon>Arthropoda</taxon>
        <taxon>Chelicerata</taxon>
        <taxon>Arachnida</taxon>
        <taxon>Acari</taxon>
        <taxon>Parasitiformes</taxon>
        <taxon>Ixodida</taxon>
        <taxon>Ixodoidea</taxon>
        <taxon>Ixodidae</taxon>
        <taxon>Rhipicephalinae</taxon>
        <taxon>Rhipicephalus</taxon>
        <taxon>Boophilus</taxon>
    </lineage>
</organism>
<dbReference type="Proteomes" id="UP000821866">
    <property type="component" value="Chromosome 3"/>
</dbReference>
<feature type="region of interest" description="Disordered" evidence="1">
    <location>
        <begin position="1"/>
        <end position="34"/>
    </location>
</feature>
<dbReference type="AlphaFoldDB" id="A0A9J6E910"/>
<dbReference type="VEuPathDB" id="VectorBase:LOC119168736"/>
<reference evidence="2" key="2">
    <citation type="submission" date="2021-09" db="EMBL/GenBank/DDBJ databases">
        <authorList>
            <person name="Jia N."/>
            <person name="Wang J."/>
            <person name="Shi W."/>
            <person name="Du L."/>
            <person name="Sun Y."/>
            <person name="Zhan W."/>
            <person name="Jiang J."/>
            <person name="Wang Q."/>
            <person name="Zhang B."/>
            <person name="Ji P."/>
            <person name="Sakyi L.B."/>
            <person name="Cui X."/>
            <person name="Yuan T."/>
            <person name="Jiang B."/>
            <person name="Yang W."/>
            <person name="Lam T.T.-Y."/>
            <person name="Chang Q."/>
            <person name="Ding S."/>
            <person name="Wang X."/>
            <person name="Zhu J."/>
            <person name="Ruan X."/>
            <person name="Zhao L."/>
            <person name="Wei J."/>
            <person name="Que T."/>
            <person name="Du C."/>
            <person name="Cheng J."/>
            <person name="Dai P."/>
            <person name="Han X."/>
            <person name="Huang E."/>
            <person name="Gao Y."/>
            <person name="Liu J."/>
            <person name="Shao H."/>
            <person name="Ye R."/>
            <person name="Li L."/>
            <person name="Wei W."/>
            <person name="Wang X."/>
            <person name="Wang C."/>
            <person name="Huo Q."/>
            <person name="Li W."/>
            <person name="Guo W."/>
            <person name="Chen H."/>
            <person name="Chen S."/>
            <person name="Zhou L."/>
            <person name="Zhou L."/>
            <person name="Ni X."/>
            <person name="Tian J."/>
            <person name="Zhou Y."/>
            <person name="Sheng Y."/>
            <person name="Liu T."/>
            <person name="Pan Y."/>
            <person name="Xia L."/>
            <person name="Li J."/>
            <person name="Zhao F."/>
            <person name="Cao W."/>
        </authorList>
    </citation>
    <scope>NUCLEOTIDE SEQUENCE</scope>
    <source>
        <strain evidence="2">Rmic-2018</strain>
        <tissue evidence="2">Larvae</tissue>
    </source>
</reference>
<keyword evidence="3" id="KW-1185">Reference proteome</keyword>
<gene>
    <name evidence="2" type="ORF">HPB51_010413</name>
</gene>
<reference evidence="2" key="1">
    <citation type="journal article" date="2020" name="Cell">
        <title>Large-Scale Comparative Analyses of Tick Genomes Elucidate Their Genetic Diversity and Vector Capacities.</title>
        <authorList>
            <consortium name="Tick Genome and Microbiome Consortium (TIGMIC)"/>
            <person name="Jia N."/>
            <person name="Wang J."/>
            <person name="Shi W."/>
            <person name="Du L."/>
            <person name="Sun Y."/>
            <person name="Zhan W."/>
            <person name="Jiang J.F."/>
            <person name="Wang Q."/>
            <person name="Zhang B."/>
            <person name="Ji P."/>
            <person name="Bell-Sakyi L."/>
            <person name="Cui X.M."/>
            <person name="Yuan T.T."/>
            <person name="Jiang B.G."/>
            <person name="Yang W.F."/>
            <person name="Lam T.T."/>
            <person name="Chang Q.C."/>
            <person name="Ding S.J."/>
            <person name="Wang X.J."/>
            <person name="Zhu J.G."/>
            <person name="Ruan X.D."/>
            <person name="Zhao L."/>
            <person name="Wei J.T."/>
            <person name="Ye R.Z."/>
            <person name="Que T.C."/>
            <person name="Du C.H."/>
            <person name="Zhou Y.H."/>
            <person name="Cheng J.X."/>
            <person name="Dai P.F."/>
            <person name="Guo W.B."/>
            <person name="Han X.H."/>
            <person name="Huang E.J."/>
            <person name="Li L.F."/>
            <person name="Wei W."/>
            <person name="Gao Y.C."/>
            <person name="Liu J.Z."/>
            <person name="Shao H.Z."/>
            <person name="Wang X."/>
            <person name="Wang C.C."/>
            <person name="Yang T.C."/>
            <person name="Huo Q.B."/>
            <person name="Li W."/>
            <person name="Chen H.Y."/>
            <person name="Chen S.E."/>
            <person name="Zhou L.G."/>
            <person name="Ni X.B."/>
            <person name="Tian J.H."/>
            <person name="Sheng Y."/>
            <person name="Liu T."/>
            <person name="Pan Y.S."/>
            <person name="Xia L.Y."/>
            <person name="Li J."/>
            <person name="Zhao F."/>
            <person name="Cao W.C."/>
        </authorList>
    </citation>
    <scope>NUCLEOTIDE SEQUENCE</scope>
    <source>
        <strain evidence="2">Rmic-2018</strain>
    </source>
</reference>
<evidence type="ECO:0000313" key="2">
    <source>
        <dbReference type="EMBL" id="KAH8030592.1"/>
    </source>
</evidence>
<evidence type="ECO:0000313" key="3">
    <source>
        <dbReference type="Proteomes" id="UP000821866"/>
    </source>
</evidence>